<keyword evidence="1 3" id="KW-0378">Hydrolase</keyword>
<dbReference type="InterPro" id="IPR050345">
    <property type="entry name" value="Aliph_Amidase/BUP"/>
</dbReference>
<proteinExistence type="predicted"/>
<dbReference type="Gene3D" id="3.60.110.10">
    <property type="entry name" value="Carbon-nitrogen hydrolase"/>
    <property type="match status" value="1"/>
</dbReference>
<dbReference type="CDD" id="cd07197">
    <property type="entry name" value="nitrilase"/>
    <property type="match status" value="1"/>
</dbReference>
<dbReference type="PANTHER" id="PTHR43674:SF2">
    <property type="entry name" value="BETA-UREIDOPROPIONASE"/>
    <property type="match status" value="1"/>
</dbReference>
<sequence>MKIALASPSFPASIADGLVSVEQLAGKASEQKAAIICFPESFIPGYPGMGYPKEERSAEYLEKALLRVRQIAAENSIAIIIPMDWYSGDTLYNVAYVIGSNGDVLGYQTKNQLDPTEDNLWVPGKERTLFEVNGMKFGITICHEGFRYPESVRWAAQRGAHVVFHPHFGGSNTEGVRPTEFGHKDNPYYEKAMMMRALENTIYFASVNYASEYPDSASAVIAPDGSCVAHESYGKAGVLVADIDLSKATGLLAKRFKNELYNI</sequence>
<dbReference type="InterPro" id="IPR003010">
    <property type="entry name" value="C-N_Hydrolase"/>
</dbReference>
<evidence type="ECO:0000313" key="4">
    <source>
        <dbReference type="Proteomes" id="UP000461730"/>
    </source>
</evidence>
<keyword evidence="4" id="KW-1185">Reference proteome</keyword>
<feature type="domain" description="CN hydrolase" evidence="2">
    <location>
        <begin position="1"/>
        <end position="245"/>
    </location>
</feature>
<dbReference type="Pfam" id="PF00795">
    <property type="entry name" value="CN_hydrolase"/>
    <property type="match status" value="1"/>
</dbReference>
<protein>
    <submittedName>
        <fullName evidence="3">Carbon-nitrogen hydrolase family protein</fullName>
    </submittedName>
</protein>
<dbReference type="EMBL" id="WRXN01000003">
    <property type="protein sequence ID" value="MVT08439.1"/>
    <property type="molecule type" value="Genomic_DNA"/>
</dbReference>
<dbReference type="GO" id="GO:0016811">
    <property type="term" value="F:hydrolase activity, acting on carbon-nitrogen (but not peptide) bonds, in linear amides"/>
    <property type="evidence" value="ECO:0007669"/>
    <property type="project" value="TreeGrafter"/>
</dbReference>
<organism evidence="3 4">
    <name type="scientific">Chitinophaga tropicalis</name>
    <dbReference type="NCBI Taxonomy" id="2683588"/>
    <lineage>
        <taxon>Bacteria</taxon>
        <taxon>Pseudomonadati</taxon>
        <taxon>Bacteroidota</taxon>
        <taxon>Chitinophagia</taxon>
        <taxon>Chitinophagales</taxon>
        <taxon>Chitinophagaceae</taxon>
        <taxon>Chitinophaga</taxon>
    </lineage>
</organism>
<gene>
    <name evidence="3" type="ORF">GO493_09235</name>
</gene>
<dbReference type="PANTHER" id="PTHR43674">
    <property type="entry name" value="NITRILASE C965.09-RELATED"/>
    <property type="match status" value="1"/>
</dbReference>
<evidence type="ECO:0000259" key="2">
    <source>
        <dbReference type="PROSITE" id="PS50263"/>
    </source>
</evidence>
<evidence type="ECO:0000313" key="3">
    <source>
        <dbReference type="EMBL" id="MVT08439.1"/>
    </source>
</evidence>
<reference evidence="3 4" key="1">
    <citation type="submission" date="2019-12" db="EMBL/GenBank/DDBJ databases">
        <title>Chitinophaga sp. strain ysch24 (GDMCC 1.1355), whole genome shotgun sequence.</title>
        <authorList>
            <person name="Zhang X."/>
        </authorList>
    </citation>
    <scope>NUCLEOTIDE SEQUENCE [LARGE SCALE GENOMIC DNA]</scope>
    <source>
        <strain evidence="4">ysch24</strain>
    </source>
</reference>
<dbReference type="Proteomes" id="UP000461730">
    <property type="component" value="Unassembled WGS sequence"/>
</dbReference>
<dbReference type="SUPFAM" id="SSF56317">
    <property type="entry name" value="Carbon-nitrogen hydrolase"/>
    <property type="match status" value="1"/>
</dbReference>
<dbReference type="RefSeq" id="WP_157305861.1">
    <property type="nucleotide sequence ID" value="NZ_WRXN01000003.1"/>
</dbReference>
<dbReference type="PROSITE" id="PS50263">
    <property type="entry name" value="CN_HYDROLASE"/>
    <property type="match status" value="1"/>
</dbReference>
<dbReference type="InterPro" id="IPR036526">
    <property type="entry name" value="C-N_Hydrolase_sf"/>
</dbReference>
<comment type="caution">
    <text evidence="3">The sequence shown here is derived from an EMBL/GenBank/DDBJ whole genome shotgun (WGS) entry which is preliminary data.</text>
</comment>
<name>A0A7K1U255_9BACT</name>
<evidence type="ECO:0000256" key="1">
    <source>
        <dbReference type="ARBA" id="ARBA00022801"/>
    </source>
</evidence>
<accession>A0A7K1U255</accession>
<dbReference type="AlphaFoldDB" id="A0A7K1U255"/>